<dbReference type="Gene3D" id="2.60.120.200">
    <property type="match status" value="1"/>
</dbReference>
<comment type="caution">
    <text evidence="2">The sequence shown here is derived from an EMBL/GenBank/DDBJ whole genome shotgun (WGS) entry which is preliminary data.</text>
</comment>
<evidence type="ECO:0000313" key="3">
    <source>
        <dbReference type="Proteomes" id="UP000253941"/>
    </source>
</evidence>
<keyword evidence="3" id="KW-1185">Reference proteome</keyword>
<dbReference type="Proteomes" id="UP000253941">
    <property type="component" value="Unassembled WGS sequence"/>
</dbReference>
<dbReference type="EMBL" id="QPMH01000004">
    <property type="protein sequence ID" value="RDD62620.1"/>
    <property type="molecule type" value="Genomic_DNA"/>
</dbReference>
<dbReference type="Pfam" id="PF13385">
    <property type="entry name" value="Laminin_G_3"/>
    <property type="match status" value="1"/>
</dbReference>
<gene>
    <name evidence="2" type="ORF">DRB17_05515</name>
</gene>
<dbReference type="RefSeq" id="WP_114581195.1">
    <property type="nucleotide sequence ID" value="NZ_QPMH01000004.1"/>
</dbReference>
<feature type="region of interest" description="Disordered" evidence="1">
    <location>
        <begin position="203"/>
        <end position="222"/>
    </location>
</feature>
<dbReference type="InterPro" id="IPR013320">
    <property type="entry name" value="ConA-like_dom_sf"/>
</dbReference>
<dbReference type="AlphaFoldDB" id="A0A369TBG6"/>
<organism evidence="2 3">
    <name type="scientific">Ferruginivarius sediminum</name>
    <dbReference type="NCBI Taxonomy" id="2661937"/>
    <lineage>
        <taxon>Bacteria</taxon>
        <taxon>Pseudomonadati</taxon>
        <taxon>Pseudomonadota</taxon>
        <taxon>Alphaproteobacteria</taxon>
        <taxon>Rhodospirillales</taxon>
        <taxon>Rhodospirillaceae</taxon>
        <taxon>Ferruginivarius</taxon>
    </lineage>
</organism>
<accession>A0A369TBG6</accession>
<evidence type="ECO:0000256" key="1">
    <source>
        <dbReference type="SAM" id="MobiDB-lite"/>
    </source>
</evidence>
<reference evidence="2 3" key="1">
    <citation type="submission" date="2018-07" db="EMBL/GenBank/DDBJ databases">
        <title>Venubactetium sediminum gen. nov., sp. nov., isolated from a marine solar saltern.</title>
        <authorList>
            <person name="Wang S."/>
        </authorList>
    </citation>
    <scope>NUCLEOTIDE SEQUENCE [LARGE SCALE GENOMIC DNA]</scope>
    <source>
        <strain evidence="2 3">WD2A32</strain>
    </source>
</reference>
<sequence>MATRRKLISGGTGSGTGLEATIAGIGSGSRATLAFWVRRTGNATLDTIWASDTGADQLYTSSGDTGVDFIYRIGGDNSETTAEPMQTNTWVHVTLQFGVNAGTSYFDASTTDSALWVNGTKAFELNGSGTLEVESSGTHWLLQDDGADGGFPGEMFDVVFVDDIYDPSELNYSAADGGSWKDLDAGVGFSTFGYRIDGQDTGTVGADSSGNNNDFAQSTGGSDVTLSDTDLPAGANPATGTTVVMTGAGATSSVASVNIEVGQYLRPSQDGNAGNWSPSTGSDLYAMLDEANPDDGDYIESSNLPANEVTQIKLGAAADPGVNTGHVIRYRYEKTGSAQIDLTVRLTQGQGGTTVATWSHTNIPTSWTGAEQTLTTGEADSITDYADLWLEFEANAP</sequence>
<name>A0A369TBG6_9PROT</name>
<evidence type="ECO:0000313" key="2">
    <source>
        <dbReference type="EMBL" id="RDD62620.1"/>
    </source>
</evidence>
<proteinExistence type="predicted"/>
<protein>
    <submittedName>
        <fullName evidence="2">Uncharacterized protein</fullName>
    </submittedName>
</protein>
<dbReference type="SUPFAM" id="SSF49899">
    <property type="entry name" value="Concanavalin A-like lectins/glucanases"/>
    <property type="match status" value="1"/>
</dbReference>